<dbReference type="KEGG" id="vg:6492590"/>
<dbReference type="GeneID" id="6492590"/>
<evidence type="ECO:0000313" key="2">
    <source>
        <dbReference type="EMBL" id="ACF42033.1"/>
    </source>
</evidence>
<dbReference type="InterPro" id="IPR020134">
    <property type="entry name" value="Phage_T7-like_6.7"/>
</dbReference>
<evidence type="ECO:0000256" key="1">
    <source>
        <dbReference type="SAM" id="MobiDB-lite"/>
    </source>
</evidence>
<feature type="region of interest" description="Disordered" evidence="1">
    <location>
        <begin position="1"/>
        <end position="76"/>
    </location>
</feature>
<dbReference type="Proteomes" id="UP000001864">
    <property type="component" value="Segment"/>
</dbReference>
<dbReference type="OrthoDB" id="38361at10239"/>
<protein>
    <submittedName>
        <fullName evidence="2">Uncharacterized protein</fullName>
    </submittedName>
</protein>
<dbReference type="RefSeq" id="YP_002048654.1">
    <property type="nucleotide sequence ID" value="NC_011085.3"/>
</dbReference>
<dbReference type="Pfam" id="PF17570">
    <property type="entry name" value="T7-like_gp67"/>
    <property type="match status" value="1"/>
</dbReference>
<keyword evidence="3" id="KW-1185">Reference proteome</keyword>
<gene>
    <name evidence="2" type="ORF">MmP1_gp33</name>
</gene>
<evidence type="ECO:0000313" key="3">
    <source>
        <dbReference type="Proteomes" id="UP000001864"/>
    </source>
</evidence>
<accession>B4YQG3</accession>
<dbReference type="EMBL" id="EU652770">
    <property type="protein sequence ID" value="ACF42033.1"/>
    <property type="molecule type" value="Genomic_DNA"/>
</dbReference>
<sequence length="76" mass="7999">MCFAPKVSAPKVEAPAMAPEPIKDDPAPVSYGTAKDDEKSGTSSLKVEKTPAPKSAPVVPKQGRISSKFGMNKSRK</sequence>
<proteinExistence type="predicted"/>
<organism evidence="2 3">
    <name type="scientific">Morganella phage MmP1</name>
    <dbReference type="NCBI Taxonomy" id="526118"/>
    <lineage>
        <taxon>Viruses</taxon>
        <taxon>Duplodnaviria</taxon>
        <taxon>Heunggongvirae</taxon>
        <taxon>Uroviricota</taxon>
        <taxon>Caudoviricetes</taxon>
        <taxon>Autographivirales</taxon>
        <taxon>Autotranscriptaviridae</taxon>
        <taxon>Studiervirinae</taxon>
        <taxon>Minipunavirus</taxon>
        <taxon>Minipunavirus MmP1</taxon>
    </lineage>
</organism>
<reference evidence="2 3" key="1">
    <citation type="journal article" date="2010" name="Genomics">
        <title>Identification of lytic bacteriophage MmP1, assigned to a new member of T7-like phages infecting Morganella morganii.</title>
        <authorList>
            <person name="Zhu J."/>
            <person name="Rao X."/>
            <person name="Tan Y."/>
            <person name="Xiong K."/>
            <person name="Hu Z."/>
            <person name="Chen Z."/>
            <person name="Jin X."/>
            <person name="Li S."/>
            <person name="Chen Y."/>
            <person name="Hu F."/>
        </authorList>
    </citation>
    <scope>NUCLEOTIDE SEQUENCE [LARGE SCALE GENOMIC DNA]</scope>
</reference>
<name>B4YQG3_9CAUD</name>
<feature type="compositionally biased region" description="Basic and acidic residues" evidence="1">
    <location>
        <begin position="34"/>
        <end position="51"/>
    </location>
</feature>